<dbReference type="PROSITE" id="PS51257">
    <property type="entry name" value="PROKAR_LIPOPROTEIN"/>
    <property type="match status" value="1"/>
</dbReference>
<gene>
    <name evidence="3" type="ORF">WISP_84541</name>
</gene>
<dbReference type="EMBL" id="WHWB01034068">
    <property type="protein sequence ID" value="KAJ7414366.1"/>
    <property type="molecule type" value="Genomic_DNA"/>
</dbReference>
<accession>A0ABQ9D6E4</accession>
<evidence type="ECO:0000313" key="3">
    <source>
        <dbReference type="EMBL" id="KAJ7414366.1"/>
    </source>
</evidence>
<dbReference type="Pfam" id="PF17869">
    <property type="entry name" value="Cys_box"/>
    <property type="match status" value="1"/>
</dbReference>
<comment type="caution">
    <text evidence="3">The sequence shown here is derived from an EMBL/GenBank/DDBJ whole genome shotgun (WGS) entry which is preliminary data.</text>
</comment>
<dbReference type="Proteomes" id="UP001145742">
    <property type="component" value="Unassembled WGS sequence"/>
</dbReference>
<name>A0ABQ9D6E4_9PASS</name>
<keyword evidence="1" id="KW-0732">Signal</keyword>
<sequence length="486" mass="54416">MVRRAPGASLALILWVTAACGSPDGPGTAASPRRQNEAFSTARCTSRCLSLQITRISAFFKHFQVLINMDENPMSLFYSRLNIPSSLSLHSLCWTPSTKSMSLHVSRSPTLDLALQIWRTGSGPCMNTRSMQPLSTECCELGIPTLVVSLFQSFNDQEITGLKDGELGVLKGFFPLLSLFWEADVHPSQGNLGFVMQWRLGKTNTITPISPPALYVKHDAIRTMDHLLGARIINNVQRSRCLLSKFADDTKLGEVANTREGCAALQRSLNRLERWTEKNCLKFSKGKCKGKITPAPAQAGSDLLESSSARRELGVLVHNKLSVSQHCVLGAKKAISIFGCIRKCIASRSGKVILSIYSSLVRLHLECFVQFWAPQNTRDVELLVRVQQRAMRMTEGLEYLSSEERLRELGLFSLRKTTERELFSVSEGGCQEDIAKLFSVMPSNRTRGNGQKLMHRKFHLNLRKKFFAPWVTMHWNRLSREAVESP</sequence>
<protein>
    <recommendedName>
        <fullName evidence="2">Anosmin-1 cysteine rich domain-containing protein</fullName>
    </recommendedName>
</protein>
<dbReference type="PANTHER" id="PTHR33332">
    <property type="entry name" value="REVERSE TRANSCRIPTASE DOMAIN-CONTAINING PROTEIN"/>
    <property type="match status" value="1"/>
</dbReference>
<dbReference type="InterPro" id="IPR040957">
    <property type="entry name" value="Anosmin-1_Cys_box"/>
</dbReference>
<feature type="domain" description="Anosmin-1 cysteine rich" evidence="2">
    <location>
        <begin position="40"/>
        <end position="64"/>
    </location>
</feature>
<organism evidence="3 4">
    <name type="scientific">Willisornis vidua</name>
    <name type="common">Xingu scale-backed antbird</name>
    <dbReference type="NCBI Taxonomy" id="1566151"/>
    <lineage>
        <taxon>Eukaryota</taxon>
        <taxon>Metazoa</taxon>
        <taxon>Chordata</taxon>
        <taxon>Craniata</taxon>
        <taxon>Vertebrata</taxon>
        <taxon>Euteleostomi</taxon>
        <taxon>Archelosauria</taxon>
        <taxon>Archosauria</taxon>
        <taxon>Dinosauria</taxon>
        <taxon>Saurischia</taxon>
        <taxon>Theropoda</taxon>
        <taxon>Coelurosauria</taxon>
        <taxon>Aves</taxon>
        <taxon>Neognathae</taxon>
        <taxon>Neoaves</taxon>
        <taxon>Telluraves</taxon>
        <taxon>Australaves</taxon>
        <taxon>Passeriformes</taxon>
        <taxon>Thamnophilidae</taxon>
        <taxon>Willisornis</taxon>
    </lineage>
</organism>
<evidence type="ECO:0000313" key="4">
    <source>
        <dbReference type="Proteomes" id="UP001145742"/>
    </source>
</evidence>
<evidence type="ECO:0000256" key="1">
    <source>
        <dbReference type="SAM" id="SignalP"/>
    </source>
</evidence>
<evidence type="ECO:0000259" key="2">
    <source>
        <dbReference type="Pfam" id="PF17869"/>
    </source>
</evidence>
<reference evidence="3" key="1">
    <citation type="submission" date="2019-10" db="EMBL/GenBank/DDBJ databases">
        <authorList>
            <person name="Soares A.E.R."/>
            <person name="Aleixo A."/>
            <person name="Schneider P."/>
            <person name="Miyaki C.Y."/>
            <person name="Schneider M.P."/>
            <person name="Mello C."/>
            <person name="Vasconcelos A.T.R."/>
        </authorList>
    </citation>
    <scope>NUCLEOTIDE SEQUENCE</scope>
    <source>
        <tissue evidence="3">Muscle</tissue>
    </source>
</reference>
<keyword evidence="4" id="KW-1185">Reference proteome</keyword>
<proteinExistence type="predicted"/>
<feature type="chain" id="PRO_5047402479" description="Anosmin-1 cysteine rich domain-containing protein" evidence="1">
    <location>
        <begin position="22"/>
        <end position="486"/>
    </location>
</feature>
<feature type="signal peptide" evidence="1">
    <location>
        <begin position="1"/>
        <end position="21"/>
    </location>
</feature>